<feature type="domain" description="Response regulatory" evidence="7">
    <location>
        <begin position="13"/>
        <end position="129"/>
    </location>
</feature>
<reference evidence="8 9" key="2">
    <citation type="submission" date="2012-06" db="EMBL/GenBank/DDBJ databases">
        <authorList>
            <person name="Fiebig A."/>
        </authorList>
    </citation>
    <scope>NUCLEOTIDE SEQUENCE [LARGE SCALE GENOMIC DNA]</scope>
    <source>
        <strain evidence="8 9">DFL-43</strain>
    </source>
</reference>
<dbReference type="PROSITE" id="PS50043">
    <property type="entry name" value="HTH_LUXR_2"/>
    <property type="match status" value="1"/>
</dbReference>
<dbReference type="InterPro" id="IPR011006">
    <property type="entry name" value="CheY-like_superfamily"/>
</dbReference>
<dbReference type="Pfam" id="PF00196">
    <property type="entry name" value="GerE"/>
    <property type="match status" value="1"/>
</dbReference>
<dbReference type="InterPro" id="IPR058245">
    <property type="entry name" value="NreC/VraR/RcsB-like_REC"/>
</dbReference>
<evidence type="ECO:0000313" key="8">
    <source>
        <dbReference type="EMBL" id="EDQ31922.1"/>
    </source>
</evidence>
<keyword evidence="3" id="KW-0238">DNA-binding</keyword>
<gene>
    <name evidence="8" type="ORF">HPDFL43_13195</name>
</gene>
<sequence>MSAHPTPDTVQHSVLIVEDRHEIALRLKSAIEKTPELTVCAVADDVDGGLNQLFAHKPRIVLVDLGLPDGSGIEVIKAVSEAAWSCEALVVSIFGDEGRVIEALRAGARGYVLKSGSLATIGKDVLSVIEGGSPISPQIARHLLAMVSSGAAGSSEGAPQIDLTNRETEILNAVAKGYKRREIGEKLGISTGTVGNHINNIYQKLNVNSNTEAIARATRMGLL</sequence>
<evidence type="ECO:0000256" key="5">
    <source>
        <dbReference type="PROSITE-ProRule" id="PRU00169"/>
    </source>
</evidence>
<keyword evidence="2" id="KW-0805">Transcription regulation</keyword>
<keyword evidence="9" id="KW-1185">Reference proteome</keyword>
<evidence type="ECO:0000259" key="7">
    <source>
        <dbReference type="PROSITE" id="PS50110"/>
    </source>
</evidence>
<dbReference type="EMBL" id="ABIA03000004">
    <property type="protein sequence ID" value="EDQ31922.1"/>
    <property type="molecule type" value="Genomic_DNA"/>
</dbReference>
<keyword evidence="4" id="KW-0804">Transcription</keyword>
<feature type="modified residue" description="4-aspartylphosphate" evidence="5">
    <location>
        <position position="64"/>
    </location>
</feature>
<dbReference type="Pfam" id="PF00072">
    <property type="entry name" value="Response_reg"/>
    <property type="match status" value="1"/>
</dbReference>
<proteinExistence type="predicted"/>
<evidence type="ECO:0000256" key="3">
    <source>
        <dbReference type="ARBA" id="ARBA00023125"/>
    </source>
</evidence>
<dbReference type="SMART" id="SM00448">
    <property type="entry name" value="REC"/>
    <property type="match status" value="1"/>
</dbReference>
<accession>A9DDX1</accession>
<comment type="caution">
    <text evidence="8">The sequence shown here is derived from an EMBL/GenBank/DDBJ whole genome shotgun (WGS) entry which is preliminary data.</text>
</comment>
<dbReference type="InterPro" id="IPR016032">
    <property type="entry name" value="Sig_transdc_resp-reg_C-effctor"/>
</dbReference>
<dbReference type="RefSeq" id="WP_007198403.1">
    <property type="nucleotide sequence ID" value="NZ_CM002917.1"/>
</dbReference>
<dbReference type="GO" id="GO:0000160">
    <property type="term" value="P:phosphorelay signal transduction system"/>
    <property type="evidence" value="ECO:0007669"/>
    <property type="project" value="InterPro"/>
</dbReference>
<dbReference type="Proteomes" id="UP000004291">
    <property type="component" value="Chromosome"/>
</dbReference>
<dbReference type="SUPFAM" id="SSF52172">
    <property type="entry name" value="CheY-like"/>
    <property type="match status" value="1"/>
</dbReference>
<feature type="domain" description="HTH luxR-type" evidence="6">
    <location>
        <begin position="156"/>
        <end position="221"/>
    </location>
</feature>
<reference evidence="8 9" key="1">
    <citation type="submission" date="2007-10" db="EMBL/GenBank/DDBJ databases">
        <authorList>
            <person name="Wagner-Dobler I."/>
            <person name="Ferriera S."/>
            <person name="Johnson J."/>
            <person name="Kravitz S."/>
            <person name="Beeson K."/>
            <person name="Sutton G."/>
            <person name="Rogers Y.-H."/>
            <person name="Friedman R."/>
            <person name="Frazier M."/>
            <person name="Venter J.C."/>
        </authorList>
    </citation>
    <scope>NUCLEOTIDE SEQUENCE [LARGE SCALE GENOMIC DNA]</scope>
    <source>
        <strain evidence="8 9">DFL-43</strain>
    </source>
</reference>
<evidence type="ECO:0000259" key="6">
    <source>
        <dbReference type="PROSITE" id="PS50043"/>
    </source>
</evidence>
<dbReference type="InterPro" id="IPR000792">
    <property type="entry name" value="Tscrpt_reg_LuxR_C"/>
</dbReference>
<dbReference type="STRING" id="411684.HPDFL43_13195"/>
<dbReference type="InterPro" id="IPR039420">
    <property type="entry name" value="WalR-like"/>
</dbReference>
<dbReference type="GO" id="GO:0003677">
    <property type="term" value="F:DNA binding"/>
    <property type="evidence" value="ECO:0007669"/>
    <property type="project" value="UniProtKB-KW"/>
</dbReference>
<evidence type="ECO:0000313" key="9">
    <source>
        <dbReference type="Proteomes" id="UP000004291"/>
    </source>
</evidence>
<dbReference type="InterPro" id="IPR001789">
    <property type="entry name" value="Sig_transdc_resp-reg_receiver"/>
</dbReference>
<dbReference type="OrthoDB" id="5292887at2"/>
<name>A9DDX1_HOEPD</name>
<evidence type="ECO:0000256" key="1">
    <source>
        <dbReference type="ARBA" id="ARBA00022553"/>
    </source>
</evidence>
<dbReference type="PANTHER" id="PTHR43214">
    <property type="entry name" value="TWO-COMPONENT RESPONSE REGULATOR"/>
    <property type="match status" value="1"/>
</dbReference>
<dbReference type="Gene3D" id="3.40.50.2300">
    <property type="match status" value="1"/>
</dbReference>
<dbReference type="AlphaFoldDB" id="A9DDX1"/>
<dbReference type="CDD" id="cd06170">
    <property type="entry name" value="LuxR_C_like"/>
    <property type="match status" value="1"/>
</dbReference>
<evidence type="ECO:0000256" key="2">
    <source>
        <dbReference type="ARBA" id="ARBA00023015"/>
    </source>
</evidence>
<dbReference type="PANTHER" id="PTHR43214:SF41">
    <property type="entry name" value="NITRATE_NITRITE RESPONSE REGULATOR PROTEIN NARP"/>
    <property type="match status" value="1"/>
</dbReference>
<protein>
    <submittedName>
        <fullName evidence="8">Response regulator</fullName>
    </submittedName>
</protein>
<dbReference type="PRINTS" id="PR00038">
    <property type="entry name" value="HTHLUXR"/>
</dbReference>
<dbReference type="SUPFAM" id="SSF46894">
    <property type="entry name" value="C-terminal effector domain of the bipartite response regulators"/>
    <property type="match status" value="1"/>
</dbReference>
<dbReference type="SMART" id="SM00421">
    <property type="entry name" value="HTH_LUXR"/>
    <property type="match status" value="1"/>
</dbReference>
<dbReference type="HOGENOM" id="CLU_000445_90_10_5"/>
<evidence type="ECO:0000256" key="4">
    <source>
        <dbReference type="ARBA" id="ARBA00023163"/>
    </source>
</evidence>
<keyword evidence="1 5" id="KW-0597">Phosphoprotein</keyword>
<organism evidence="8 9">
    <name type="scientific">Hoeflea phototrophica (strain DSM 17068 / NCIMB 14078 / DFL-43)</name>
    <dbReference type="NCBI Taxonomy" id="411684"/>
    <lineage>
        <taxon>Bacteria</taxon>
        <taxon>Pseudomonadati</taxon>
        <taxon>Pseudomonadota</taxon>
        <taxon>Alphaproteobacteria</taxon>
        <taxon>Hyphomicrobiales</taxon>
        <taxon>Rhizobiaceae</taxon>
        <taxon>Hoeflea</taxon>
    </lineage>
</organism>
<dbReference type="CDD" id="cd17535">
    <property type="entry name" value="REC_NarL-like"/>
    <property type="match status" value="1"/>
</dbReference>
<dbReference type="GO" id="GO:0006355">
    <property type="term" value="P:regulation of DNA-templated transcription"/>
    <property type="evidence" value="ECO:0007669"/>
    <property type="project" value="InterPro"/>
</dbReference>
<dbReference type="PROSITE" id="PS50110">
    <property type="entry name" value="RESPONSE_REGULATORY"/>
    <property type="match status" value="1"/>
</dbReference>
<dbReference type="eggNOG" id="COG2197">
    <property type="taxonomic scope" value="Bacteria"/>
</dbReference>